<protein>
    <submittedName>
        <fullName evidence="1">Uncharacterized protein</fullName>
    </submittedName>
</protein>
<sequence>MHQPQPKYEIFDDYVLLNQTNQASIFPVSASHRTKSLSSKTMP</sequence>
<evidence type="ECO:0000313" key="2">
    <source>
        <dbReference type="Proteomes" id="UP000265566"/>
    </source>
</evidence>
<reference evidence="2" key="1">
    <citation type="journal article" date="2018" name="Nat. Plants">
        <title>Whole-genome landscape of Medicago truncatula symbiotic genes.</title>
        <authorList>
            <person name="Pecrix Y."/>
            <person name="Staton S.E."/>
            <person name="Sallet E."/>
            <person name="Lelandais-Briere C."/>
            <person name="Moreau S."/>
            <person name="Carrere S."/>
            <person name="Blein T."/>
            <person name="Jardinaud M.F."/>
            <person name="Latrasse D."/>
            <person name="Zouine M."/>
            <person name="Zahm M."/>
            <person name="Kreplak J."/>
            <person name="Mayjonade B."/>
            <person name="Satge C."/>
            <person name="Perez M."/>
            <person name="Cauet S."/>
            <person name="Marande W."/>
            <person name="Chantry-Darmon C."/>
            <person name="Lopez-Roques C."/>
            <person name="Bouchez O."/>
            <person name="Berard A."/>
            <person name="Debelle F."/>
            <person name="Munos S."/>
            <person name="Bendahmane A."/>
            <person name="Berges H."/>
            <person name="Niebel A."/>
            <person name="Buitink J."/>
            <person name="Frugier F."/>
            <person name="Benhamed M."/>
            <person name="Crespi M."/>
            <person name="Gouzy J."/>
            <person name="Gamas P."/>
        </authorList>
    </citation>
    <scope>NUCLEOTIDE SEQUENCE [LARGE SCALE GENOMIC DNA]</scope>
    <source>
        <strain evidence="2">cv. Jemalong A17</strain>
    </source>
</reference>
<gene>
    <name evidence="1" type="ORF">MtrunA17_Chr4g0064491</name>
</gene>
<organism evidence="1 2">
    <name type="scientific">Medicago truncatula</name>
    <name type="common">Barrel medic</name>
    <name type="synonym">Medicago tribuloides</name>
    <dbReference type="NCBI Taxonomy" id="3880"/>
    <lineage>
        <taxon>Eukaryota</taxon>
        <taxon>Viridiplantae</taxon>
        <taxon>Streptophyta</taxon>
        <taxon>Embryophyta</taxon>
        <taxon>Tracheophyta</taxon>
        <taxon>Spermatophyta</taxon>
        <taxon>Magnoliopsida</taxon>
        <taxon>eudicotyledons</taxon>
        <taxon>Gunneridae</taxon>
        <taxon>Pentapetalae</taxon>
        <taxon>rosids</taxon>
        <taxon>fabids</taxon>
        <taxon>Fabales</taxon>
        <taxon>Fabaceae</taxon>
        <taxon>Papilionoideae</taxon>
        <taxon>50 kb inversion clade</taxon>
        <taxon>NPAAA clade</taxon>
        <taxon>Hologalegina</taxon>
        <taxon>IRL clade</taxon>
        <taxon>Trifolieae</taxon>
        <taxon>Medicago</taxon>
    </lineage>
</organism>
<dbReference type="AlphaFoldDB" id="A0A396IM77"/>
<dbReference type="Gramene" id="rna26779">
    <property type="protein sequence ID" value="RHN64007.1"/>
    <property type="gene ID" value="gene26779"/>
</dbReference>
<evidence type="ECO:0000313" key="1">
    <source>
        <dbReference type="EMBL" id="RHN64007.1"/>
    </source>
</evidence>
<name>A0A396IM77_MEDTR</name>
<proteinExistence type="predicted"/>
<dbReference type="EMBL" id="PSQE01000004">
    <property type="protein sequence ID" value="RHN64007.1"/>
    <property type="molecule type" value="Genomic_DNA"/>
</dbReference>
<accession>A0A396IM77</accession>
<comment type="caution">
    <text evidence="1">The sequence shown here is derived from an EMBL/GenBank/DDBJ whole genome shotgun (WGS) entry which is preliminary data.</text>
</comment>
<dbReference type="Proteomes" id="UP000265566">
    <property type="component" value="Chromosome 4"/>
</dbReference>